<proteinExistence type="inferred from homology"/>
<keyword evidence="7 9" id="KW-0472">Membrane</keyword>
<feature type="compositionally biased region" description="Pro residues" evidence="8">
    <location>
        <begin position="16"/>
        <end position="27"/>
    </location>
</feature>
<evidence type="ECO:0000256" key="8">
    <source>
        <dbReference type="SAM" id="MobiDB-lite"/>
    </source>
</evidence>
<sequence length="186" mass="20445">MEKQESEMSSSRPIATAPPPPPSPSALPPSYEEAIATSIRMTNSPVNITSYTSRLPLSTPYIQPTVHMPHPVNSECDTSSYSPPPAYPITSGIRIVRPPRTYNLAPGAVKMQCPSCSLEIKTSTVSDHQPMAHFCCLILCILGCCLCSCLPYFMSAFMTVHHFCPRCKVYIGTWKGFESSRRLTTV</sequence>
<organism evidence="11 12">
    <name type="scientific">Aphidius gifuensis</name>
    <name type="common">Parasitoid wasp</name>
    <dbReference type="NCBI Taxonomy" id="684658"/>
    <lineage>
        <taxon>Eukaryota</taxon>
        <taxon>Metazoa</taxon>
        <taxon>Ecdysozoa</taxon>
        <taxon>Arthropoda</taxon>
        <taxon>Hexapoda</taxon>
        <taxon>Insecta</taxon>
        <taxon>Pterygota</taxon>
        <taxon>Neoptera</taxon>
        <taxon>Endopterygota</taxon>
        <taxon>Hymenoptera</taxon>
        <taxon>Apocrita</taxon>
        <taxon>Ichneumonoidea</taxon>
        <taxon>Braconidae</taxon>
        <taxon>Aphidiinae</taxon>
        <taxon>Aphidius</taxon>
    </lineage>
</organism>
<dbReference type="PANTHER" id="PTHR23292">
    <property type="entry name" value="LIPOPOLYSACCHARIDE-INDUCED TUMOR NECROSIS FACTOR-ALPHA FACTOR"/>
    <property type="match status" value="1"/>
</dbReference>
<keyword evidence="9" id="KW-0812">Transmembrane</keyword>
<dbReference type="PANTHER" id="PTHR23292:SF6">
    <property type="entry name" value="FI16602P1-RELATED"/>
    <property type="match status" value="1"/>
</dbReference>
<dbReference type="InterPro" id="IPR037519">
    <property type="entry name" value="LITAF_fam"/>
</dbReference>
<reference evidence="11 12" key="1">
    <citation type="submission" date="2020-08" db="EMBL/GenBank/DDBJ databases">
        <title>Aphidius gifuensis genome sequencing and assembly.</title>
        <authorList>
            <person name="Du Z."/>
        </authorList>
    </citation>
    <scope>NUCLEOTIDE SEQUENCE [LARGE SCALE GENOMIC DNA]</scope>
    <source>
        <strain evidence="11">YNYX2018</strain>
        <tissue evidence="11">Adults</tissue>
    </source>
</reference>
<evidence type="ECO:0000256" key="3">
    <source>
        <dbReference type="ARBA" id="ARBA00004630"/>
    </source>
</evidence>
<protein>
    <recommendedName>
        <fullName evidence="10">LITAF domain-containing protein</fullName>
    </recommendedName>
</protein>
<keyword evidence="9" id="KW-1133">Transmembrane helix</keyword>
<dbReference type="OrthoDB" id="5599753at2759"/>
<dbReference type="GO" id="GO:0005765">
    <property type="term" value="C:lysosomal membrane"/>
    <property type="evidence" value="ECO:0007669"/>
    <property type="project" value="UniProtKB-SubCell"/>
</dbReference>
<dbReference type="GO" id="GO:0031902">
    <property type="term" value="C:late endosome membrane"/>
    <property type="evidence" value="ECO:0007669"/>
    <property type="project" value="UniProtKB-SubCell"/>
</dbReference>
<accession>A0A834Y3F5</accession>
<dbReference type="SMART" id="SM00714">
    <property type="entry name" value="LITAF"/>
    <property type="match status" value="1"/>
</dbReference>
<dbReference type="AlphaFoldDB" id="A0A834Y3F5"/>
<evidence type="ECO:0000256" key="4">
    <source>
        <dbReference type="ARBA" id="ARBA00005975"/>
    </source>
</evidence>
<dbReference type="PROSITE" id="PS51837">
    <property type="entry name" value="LITAF"/>
    <property type="match status" value="1"/>
</dbReference>
<comment type="subcellular location">
    <subcellularLocation>
        <location evidence="2">Endosome membrane</location>
        <topology evidence="2">Peripheral membrane protein</topology>
    </subcellularLocation>
    <subcellularLocation>
        <location evidence="1">Late endosome membrane</location>
    </subcellularLocation>
    <subcellularLocation>
        <location evidence="3">Lysosome membrane</location>
        <topology evidence="3">Peripheral membrane protein</topology>
        <orientation evidence="3">Cytoplasmic side</orientation>
    </subcellularLocation>
</comment>
<evidence type="ECO:0000313" key="11">
    <source>
        <dbReference type="EMBL" id="KAF7997901.1"/>
    </source>
</evidence>
<evidence type="ECO:0000256" key="2">
    <source>
        <dbReference type="ARBA" id="ARBA00004481"/>
    </source>
</evidence>
<keyword evidence="12" id="KW-1185">Reference proteome</keyword>
<evidence type="ECO:0000256" key="7">
    <source>
        <dbReference type="ARBA" id="ARBA00023136"/>
    </source>
</evidence>
<feature type="region of interest" description="Disordered" evidence="8">
    <location>
        <begin position="1"/>
        <end position="30"/>
    </location>
</feature>
<dbReference type="GO" id="GO:0008270">
    <property type="term" value="F:zinc ion binding"/>
    <property type="evidence" value="ECO:0007669"/>
    <property type="project" value="TreeGrafter"/>
</dbReference>
<keyword evidence="5" id="KW-0479">Metal-binding</keyword>
<keyword evidence="6" id="KW-0862">Zinc</keyword>
<dbReference type="InterPro" id="IPR006629">
    <property type="entry name" value="LITAF"/>
</dbReference>
<evidence type="ECO:0000313" key="12">
    <source>
        <dbReference type="Proteomes" id="UP000639338"/>
    </source>
</evidence>
<gene>
    <name evidence="11" type="ORF">HCN44_009299</name>
</gene>
<comment type="similarity">
    <text evidence="4">Belongs to the CDIP1/LITAF family.</text>
</comment>
<dbReference type="EMBL" id="JACMRX010000001">
    <property type="protein sequence ID" value="KAF7997901.1"/>
    <property type="molecule type" value="Genomic_DNA"/>
</dbReference>
<evidence type="ECO:0000256" key="9">
    <source>
        <dbReference type="SAM" id="Phobius"/>
    </source>
</evidence>
<evidence type="ECO:0000259" key="10">
    <source>
        <dbReference type="PROSITE" id="PS51837"/>
    </source>
</evidence>
<feature type="transmembrane region" description="Helical" evidence="9">
    <location>
        <begin position="131"/>
        <end position="153"/>
    </location>
</feature>
<dbReference type="Pfam" id="PF10601">
    <property type="entry name" value="zf-LITAF-like"/>
    <property type="match status" value="1"/>
</dbReference>
<feature type="domain" description="LITAF" evidence="10">
    <location>
        <begin position="91"/>
        <end position="176"/>
    </location>
</feature>
<evidence type="ECO:0000256" key="5">
    <source>
        <dbReference type="ARBA" id="ARBA00022723"/>
    </source>
</evidence>
<comment type="caution">
    <text evidence="11">The sequence shown here is derived from an EMBL/GenBank/DDBJ whole genome shotgun (WGS) entry which is preliminary data.</text>
</comment>
<dbReference type="Proteomes" id="UP000639338">
    <property type="component" value="Unassembled WGS sequence"/>
</dbReference>
<evidence type="ECO:0000256" key="6">
    <source>
        <dbReference type="ARBA" id="ARBA00022833"/>
    </source>
</evidence>
<name>A0A834Y3F5_APHGI</name>
<evidence type="ECO:0000256" key="1">
    <source>
        <dbReference type="ARBA" id="ARBA00004414"/>
    </source>
</evidence>